<name>A0AAV0EMW6_9ASTE</name>
<proteinExistence type="inferred from homology"/>
<dbReference type="InterPro" id="IPR006148">
    <property type="entry name" value="Glc/Gal-6P_isomerase"/>
</dbReference>
<reference evidence="5" key="1">
    <citation type="submission" date="2022-07" db="EMBL/GenBank/DDBJ databases">
        <authorList>
            <person name="Macas J."/>
            <person name="Novak P."/>
            <person name="Neumann P."/>
        </authorList>
    </citation>
    <scope>NUCLEOTIDE SEQUENCE</scope>
</reference>
<dbReference type="InterPro" id="IPR037171">
    <property type="entry name" value="NagB/RpiA_transferase-like"/>
</dbReference>
<dbReference type="EMBL" id="CAMAPF010000930">
    <property type="protein sequence ID" value="CAH9123377.1"/>
    <property type="molecule type" value="Genomic_DNA"/>
</dbReference>
<dbReference type="PANTHER" id="PTHR11054:SF22">
    <property type="entry name" value="6-PHOSPHOGLUCONOLACTONASE 3, CHLOROPLASTIC"/>
    <property type="match status" value="1"/>
</dbReference>
<dbReference type="Pfam" id="PF01182">
    <property type="entry name" value="Glucosamine_iso"/>
    <property type="match status" value="1"/>
</dbReference>
<protein>
    <recommendedName>
        <fullName evidence="3">Probable 6-phosphogluconolactonase</fullName>
        <ecNumber evidence="3">3.1.1.31</ecNumber>
    </recommendedName>
</protein>
<dbReference type="GO" id="GO:0006098">
    <property type="term" value="P:pentose-phosphate shunt"/>
    <property type="evidence" value="ECO:0007669"/>
    <property type="project" value="InterPro"/>
</dbReference>
<evidence type="ECO:0000313" key="6">
    <source>
        <dbReference type="Proteomes" id="UP001152523"/>
    </source>
</evidence>
<sequence>MSESSGFPQFDLILLGMGPDGHVASLFPGHPVLQEKQKWVTFITDSPKPPPERITFTLPVINSSANIALVVPGASKAKAVYSTLRDGSQNPISLPVQMVSPGGELVWFLDKGAASEL</sequence>
<dbReference type="InterPro" id="IPR039104">
    <property type="entry name" value="6PGL"/>
</dbReference>
<accession>A0AAV0EMW6</accession>
<evidence type="ECO:0000256" key="1">
    <source>
        <dbReference type="ARBA" id="ARBA00004959"/>
    </source>
</evidence>
<dbReference type="AlphaFoldDB" id="A0AAV0EMW6"/>
<dbReference type="GO" id="GO:0005975">
    <property type="term" value="P:carbohydrate metabolic process"/>
    <property type="evidence" value="ECO:0007669"/>
    <property type="project" value="InterPro"/>
</dbReference>
<comment type="catalytic activity">
    <reaction evidence="3">
        <text>6-phospho-D-glucono-1,5-lactone + H2O = 6-phospho-D-gluconate + H(+)</text>
        <dbReference type="Rhea" id="RHEA:12556"/>
        <dbReference type="ChEBI" id="CHEBI:15377"/>
        <dbReference type="ChEBI" id="CHEBI:15378"/>
        <dbReference type="ChEBI" id="CHEBI:57955"/>
        <dbReference type="ChEBI" id="CHEBI:58759"/>
        <dbReference type="EC" id="3.1.1.31"/>
    </reaction>
</comment>
<dbReference type="NCBIfam" id="TIGR01198">
    <property type="entry name" value="pgl"/>
    <property type="match status" value="1"/>
</dbReference>
<dbReference type="PANTHER" id="PTHR11054">
    <property type="entry name" value="6-PHOSPHOGLUCONOLACTONASE"/>
    <property type="match status" value="1"/>
</dbReference>
<comment type="similarity">
    <text evidence="2 3">Belongs to the glucosamine/galactosamine-6-phosphate isomerase family. 6-phosphogluconolactonase subfamily.</text>
</comment>
<evidence type="ECO:0000256" key="3">
    <source>
        <dbReference type="RuleBase" id="RU365095"/>
    </source>
</evidence>
<dbReference type="InterPro" id="IPR005900">
    <property type="entry name" value="6-phosphogluconolactonase_DevB"/>
</dbReference>
<evidence type="ECO:0000256" key="2">
    <source>
        <dbReference type="ARBA" id="ARBA00010662"/>
    </source>
</evidence>
<evidence type="ECO:0000259" key="4">
    <source>
        <dbReference type="Pfam" id="PF01182"/>
    </source>
</evidence>
<dbReference type="GO" id="GO:0017057">
    <property type="term" value="F:6-phosphogluconolactonase activity"/>
    <property type="evidence" value="ECO:0007669"/>
    <property type="project" value="UniProtKB-EC"/>
</dbReference>
<dbReference type="Gene3D" id="3.40.50.1360">
    <property type="match status" value="1"/>
</dbReference>
<comment type="caution">
    <text evidence="5">The sequence shown here is derived from an EMBL/GenBank/DDBJ whole genome shotgun (WGS) entry which is preliminary data.</text>
</comment>
<dbReference type="SUPFAM" id="SSF100950">
    <property type="entry name" value="NagB/RpiA/CoA transferase-like"/>
    <property type="match status" value="1"/>
</dbReference>
<gene>
    <name evidence="5" type="ORF">CEPIT_LOCUS25173</name>
</gene>
<dbReference type="Proteomes" id="UP001152523">
    <property type="component" value="Unassembled WGS sequence"/>
</dbReference>
<dbReference type="EC" id="3.1.1.31" evidence="3"/>
<evidence type="ECO:0000313" key="5">
    <source>
        <dbReference type="EMBL" id="CAH9123377.1"/>
    </source>
</evidence>
<dbReference type="CDD" id="cd01400">
    <property type="entry name" value="6PGL"/>
    <property type="match status" value="1"/>
</dbReference>
<organism evidence="5 6">
    <name type="scientific">Cuscuta epithymum</name>
    <dbReference type="NCBI Taxonomy" id="186058"/>
    <lineage>
        <taxon>Eukaryota</taxon>
        <taxon>Viridiplantae</taxon>
        <taxon>Streptophyta</taxon>
        <taxon>Embryophyta</taxon>
        <taxon>Tracheophyta</taxon>
        <taxon>Spermatophyta</taxon>
        <taxon>Magnoliopsida</taxon>
        <taxon>eudicotyledons</taxon>
        <taxon>Gunneridae</taxon>
        <taxon>Pentapetalae</taxon>
        <taxon>asterids</taxon>
        <taxon>lamiids</taxon>
        <taxon>Solanales</taxon>
        <taxon>Convolvulaceae</taxon>
        <taxon>Cuscuteae</taxon>
        <taxon>Cuscuta</taxon>
        <taxon>Cuscuta subgen. Cuscuta</taxon>
    </lineage>
</organism>
<comment type="pathway">
    <text evidence="1">Carbohydrate degradation; pentose phosphate pathway.</text>
</comment>
<keyword evidence="6" id="KW-1185">Reference proteome</keyword>
<feature type="domain" description="Glucosamine/galactosamine-6-phosphate isomerase" evidence="4">
    <location>
        <begin position="6"/>
        <end position="107"/>
    </location>
</feature>